<dbReference type="Gene3D" id="3.40.190.10">
    <property type="entry name" value="Periplasmic binding protein-like II"/>
    <property type="match status" value="4"/>
</dbReference>
<evidence type="ECO:0000256" key="3">
    <source>
        <dbReference type="ARBA" id="ARBA00022553"/>
    </source>
</evidence>
<dbReference type="PROSITE" id="PS50110">
    <property type="entry name" value="RESPONSE_REGULATORY"/>
    <property type="match status" value="1"/>
</dbReference>
<dbReference type="SMART" id="SM00062">
    <property type="entry name" value="PBPb"/>
    <property type="match status" value="1"/>
</dbReference>
<dbReference type="EC" id="2.7.13.3" evidence="2"/>
<evidence type="ECO:0000256" key="1">
    <source>
        <dbReference type="ARBA" id="ARBA00000085"/>
    </source>
</evidence>
<evidence type="ECO:0000256" key="5">
    <source>
        <dbReference type="PROSITE-ProRule" id="PRU00169"/>
    </source>
</evidence>
<keyword evidence="4" id="KW-0902">Two-component regulatory system</keyword>
<keyword evidence="6" id="KW-0175">Coiled coil</keyword>
<keyword evidence="3 5" id="KW-0597">Phosphoprotein</keyword>
<sequence>MLTAVGAESLMNKILTALFTGWLFFLMISAQAASQALQLAPRIEVNPPTVDFPPEVKAWLLANPIINVGIWGISQPPISLGLENGELAGMDADYLSVLETTLNVRFRLHYYRSKGEALAALSQNTLQMLAVWNPALDTWRPVEASVPWLHDTGVMVVGHERDPDRQLAKLGLLAELEDIAAAPHDPFGVAPHSFQDYRHAINEVAFGQTGMLALNQATARYLTRDGQVDNIWLMPHPAQSDINFSFGVTRRSPQLLRAIDDTLNALPVVSRLRIAQGWGVDDDGTQDLLPLQLSEEEQRWLDEQQPLVVLVDTRRAPFTLINAAGQPDGLAVNVLRLISARYGLKLRYEIANSDEELTRLIGRFPGAILAHQLTIPGEDETARPPEKVSFPWLVSPAVLVMDRHHQRPASLHDLSGERIAIERHSLLIPWLETWYPTLRLIRTDTLAEAVQALHKGQVRGVITSQFAAQYQIKREEDMRLYQALSLPLKPLNFGFGFPGDNPQPLSIFNKALQKITPETLLKLAASWRESQTTLDKPAVNAPSLQALLWGAAGVVALFTLIAFWINHLRHRLRALAAHLQSRQALIEQLQEAKEENEQLVKSRDAFMRSMGHEIRTPLNAIVGLLELELQRFQERHQHNENVQTAYESACSLQMLSNDLIDIFRAENMDSEGHSRLVNLPSLLHSTVALYRQQAEEKGVGIKVQSDLTHPQVECDPLQMIRILSCLLRDAIKHSSSGEIIVALRVLGEEKAGALPLKIEVSNPAWPEASQQHVFSECQCVATASGAELFRAEQDSQSAAVSFSFSVRHFTPATPAALITSELALPAAAPQVLVVDDYPPARLLLRQQLKKQGYQVLTATDGREGLSLWQQQHRHLTMVITDCTMPDMDGFELSRHIRQAEKRFGLNPTPIYGLTAMSREDARDNCLAAGMNDCLTKPLQPETLQHLLVTTQQKEHQARPEEACLMMKKGTGNEKGIDL</sequence>
<evidence type="ECO:0000259" key="9">
    <source>
        <dbReference type="PROSITE" id="PS50110"/>
    </source>
</evidence>
<evidence type="ECO:0000313" key="11">
    <source>
        <dbReference type="Proteomes" id="UP000029516"/>
    </source>
</evidence>
<dbReference type="GO" id="GO:0000155">
    <property type="term" value="F:phosphorelay sensor kinase activity"/>
    <property type="evidence" value="ECO:0007669"/>
    <property type="project" value="InterPro"/>
</dbReference>
<dbReference type="SMART" id="SM00448">
    <property type="entry name" value="REC"/>
    <property type="match status" value="1"/>
</dbReference>
<gene>
    <name evidence="10" type="ORF">LH23_10895</name>
</gene>
<dbReference type="SUPFAM" id="SSF52172">
    <property type="entry name" value="CheY-like"/>
    <property type="match status" value="1"/>
</dbReference>
<dbReference type="CDD" id="cd17546">
    <property type="entry name" value="REC_hyHK_CKI1_RcsC-like"/>
    <property type="match status" value="1"/>
</dbReference>
<dbReference type="InterPro" id="IPR001789">
    <property type="entry name" value="Sig_transdc_resp-reg_receiver"/>
</dbReference>
<dbReference type="SUPFAM" id="SSF47384">
    <property type="entry name" value="Homodimeric domain of signal transducing histidine kinase"/>
    <property type="match status" value="1"/>
</dbReference>
<evidence type="ECO:0000313" key="10">
    <source>
        <dbReference type="EMBL" id="AIR61151.1"/>
    </source>
</evidence>
<feature type="transmembrane region" description="Helical" evidence="7">
    <location>
        <begin position="546"/>
        <end position="565"/>
    </location>
</feature>
<feature type="modified residue" description="4-aspartylphosphate" evidence="5">
    <location>
        <position position="881"/>
    </location>
</feature>
<keyword evidence="7" id="KW-0812">Transmembrane</keyword>
<dbReference type="Proteomes" id="UP000029516">
    <property type="component" value="Chromosome"/>
</dbReference>
<dbReference type="PANTHER" id="PTHR45339">
    <property type="entry name" value="HYBRID SIGNAL TRANSDUCTION HISTIDINE KINASE J"/>
    <property type="match status" value="1"/>
</dbReference>
<dbReference type="KEGG" id="cem:LH23_10895"/>
<dbReference type="InterPro" id="IPR036097">
    <property type="entry name" value="HisK_dim/P_sf"/>
</dbReference>
<evidence type="ECO:0000256" key="2">
    <source>
        <dbReference type="ARBA" id="ARBA00012438"/>
    </source>
</evidence>
<keyword evidence="7" id="KW-1133">Transmembrane helix</keyword>
<dbReference type="SMART" id="SM00388">
    <property type="entry name" value="HisKA"/>
    <property type="match status" value="1"/>
</dbReference>
<dbReference type="Pfam" id="PF00072">
    <property type="entry name" value="Response_reg"/>
    <property type="match status" value="1"/>
</dbReference>
<proteinExistence type="predicted"/>
<dbReference type="AlphaFoldDB" id="A0AAN0VTQ5"/>
<dbReference type="PROSITE" id="PS50109">
    <property type="entry name" value="HIS_KIN"/>
    <property type="match status" value="1"/>
</dbReference>
<feature type="coiled-coil region" evidence="6">
    <location>
        <begin position="572"/>
        <end position="609"/>
    </location>
</feature>
<dbReference type="InterPro" id="IPR011006">
    <property type="entry name" value="CheY-like_superfamily"/>
</dbReference>
<evidence type="ECO:0000256" key="7">
    <source>
        <dbReference type="SAM" id="Phobius"/>
    </source>
</evidence>
<dbReference type="InterPro" id="IPR001638">
    <property type="entry name" value="Solute-binding_3/MltF_N"/>
</dbReference>
<dbReference type="Gene3D" id="3.30.565.10">
    <property type="entry name" value="Histidine kinase-like ATPase, C-terminal domain"/>
    <property type="match status" value="1"/>
</dbReference>
<dbReference type="Gene3D" id="1.10.287.130">
    <property type="match status" value="1"/>
</dbReference>
<reference evidence="10 11" key="1">
    <citation type="submission" date="2014-09" db="EMBL/GenBank/DDBJ databases">
        <authorList>
            <person name="Chan K.-G."/>
        </authorList>
    </citation>
    <scope>NUCLEOTIDE SEQUENCE [LARGE SCALE GENOMIC DNA]</scope>
    <source>
        <strain evidence="10 11">M006</strain>
    </source>
</reference>
<dbReference type="Gene3D" id="3.40.50.2300">
    <property type="match status" value="1"/>
</dbReference>
<name>A0AAN0VTQ5_9ENTR</name>
<dbReference type="SUPFAM" id="SSF53850">
    <property type="entry name" value="Periplasmic binding protein-like II"/>
    <property type="match status" value="2"/>
</dbReference>
<dbReference type="InterPro" id="IPR036890">
    <property type="entry name" value="HATPase_C_sf"/>
</dbReference>
<keyword evidence="7" id="KW-0472">Membrane</keyword>
<feature type="domain" description="Response regulatory" evidence="9">
    <location>
        <begin position="830"/>
        <end position="951"/>
    </location>
</feature>
<dbReference type="InterPro" id="IPR005467">
    <property type="entry name" value="His_kinase_dom"/>
</dbReference>
<protein>
    <recommendedName>
        <fullName evidence="2">histidine kinase</fullName>
        <ecNumber evidence="2">2.7.13.3</ecNumber>
    </recommendedName>
</protein>
<evidence type="ECO:0000256" key="4">
    <source>
        <dbReference type="ARBA" id="ARBA00023012"/>
    </source>
</evidence>
<accession>A0AAN0VTQ5</accession>
<dbReference type="InterPro" id="IPR003661">
    <property type="entry name" value="HisK_dim/P_dom"/>
</dbReference>
<feature type="domain" description="Histidine kinase" evidence="8">
    <location>
        <begin position="609"/>
        <end position="788"/>
    </location>
</feature>
<dbReference type="Pfam" id="PF00512">
    <property type="entry name" value="HisKA"/>
    <property type="match status" value="1"/>
</dbReference>
<evidence type="ECO:0000259" key="8">
    <source>
        <dbReference type="PROSITE" id="PS50109"/>
    </source>
</evidence>
<dbReference type="CDD" id="cd00082">
    <property type="entry name" value="HisKA"/>
    <property type="match status" value="1"/>
</dbReference>
<dbReference type="SUPFAM" id="SSF55874">
    <property type="entry name" value="ATPase domain of HSP90 chaperone/DNA topoisomerase II/histidine kinase"/>
    <property type="match status" value="1"/>
</dbReference>
<comment type="catalytic activity">
    <reaction evidence="1">
        <text>ATP + protein L-histidine = ADP + protein N-phospho-L-histidine.</text>
        <dbReference type="EC" id="2.7.13.3"/>
    </reaction>
</comment>
<dbReference type="EMBL" id="CP009458">
    <property type="protein sequence ID" value="AIR61151.1"/>
    <property type="molecule type" value="Genomic_DNA"/>
</dbReference>
<evidence type="ECO:0000256" key="6">
    <source>
        <dbReference type="SAM" id="Coils"/>
    </source>
</evidence>
<organism evidence="10 11">
    <name type="scientific">Cedecea neteri</name>
    <dbReference type="NCBI Taxonomy" id="158822"/>
    <lineage>
        <taxon>Bacteria</taxon>
        <taxon>Pseudomonadati</taxon>
        <taxon>Pseudomonadota</taxon>
        <taxon>Gammaproteobacteria</taxon>
        <taxon>Enterobacterales</taxon>
        <taxon>Enterobacteriaceae</taxon>
        <taxon>Cedecea</taxon>
    </lineage>
</organism>
<dbReference type="PANTHER" id="PTHR45339:SF1">
    <property type="entry name" value="HYBRID SIGNAL TRANSDUCTION HISTIDINE KINASE J"/>
    <property type="match status" value="1"/>
</dbReference>